<dbReference type="EMBL" id="JYNZ01000003">
    <property type="protein sequence ID" value="KXK26926.1"/>
    <property type="molecule type" value="Genomic_DNA"/>
</dbReference>
<feature type="domain" description="Glycosyltransferase 2-like" evidence="6">
    <location>
        <begin position="5"/>
        <end position="110"/>
    </location>
</feature>
<proteinExistence type="inferred from homology"/>
<evidence type="ECO:0000256" key="2">
    <source>
        <dbReference type="ARBA" id="ARBA00006739"/>
    </source>
</evidence>
<evidence type="ECO:0000313" key="8">
    <source>
        <dbReference type="Proteomes" id="UP000070457"/>
    </source>
</evidence>
<accession>A0A136LZ77</accession>
<dbReference type="PANTHER" id="PTHR48090:SF10">
    <property type="entry name" value="GLUCOSYL-3-PHOSPHOGLYCERATE SYNTHASE"/>
    <property type="match status" value="1"/>
</dbReference>
<dbReference type="AlphaFoldDB" id="A0A136LZ77"/>
<name>A0A136LZ77_9BACT</name>
<dbReference type="Gene3D" id="3.90.550.10">
    <property type="entry name" value="Spore Coat Polysaccharide Biosynthesis Protein SpsA, Chain A"/>
    <property type="match status" value="1"/>
</dbReference>
<dbReference type="InterPro" id="IPR029044">
    <property type="entry name" value="Nucleotide-diphossugar_trans"/>
</dbReference>
<dbReference type="InterPro" id="IPR001173">
    <property type="entry name" value="Glyco_trans_2-like"/>
</dbReference>
<comment type="caution">
    <text evidence="7">The sequence shown here is derived from an EMBL/GenBank/DDBJ whole genome shotgun (WGS) entry which is preliminary data.</text>
</comment>
<keyword evidence="5" id="KW-0460">Magnesium</keyword>
<reference evidence="7 8" key="1">
    <citation type="submission" date="2015-02" db="EMBL/GenBank/DDBJ databases">
        <title>Improved understanding of the partial-nitritation anammox process through 23 genomes representing the majority of the microbial community.</title>
        <authorList>
            <person name="Speth D.R."/>
            <person name="In T Zandt M."/>
            <person name="Guerrero Cruz S."/>
            <person name="Jetten M.S."/>
            <person name="Dutilh B.E."/>
        </authorList>
    </citation>
    <scope>NUCLEOTIDE SEQUENCE [LARGE SCALE GENOMIC DNA]</scope>
    <source>
        <strain evidence="7">OLB20</strain>
    </source>
</reference>
<dbReference type="EC" id="2.4.1.-" evidence="7"/>
<evidence type="ECO:0000259" key="6">
    <source>
        <dbReference type="Pfam" id="PF00535"/>
    </source>
</evidence>
<organism evidence="7 8">
    <name type="scientific">candidate division WS6 bacterium OLB20</name>
    <dbReference type="NCBI Taxonomy" id="1617426"/>
    <lineage>
        <taxon>Bacteria</taxon>
        <taxon>Candidatus Dojkabacteria</taxon>
    </lineage>
</organism>
<dbReference type="STRING" id="1617426.TR69_WS6001000950"/>
<evidence type="ECO:0000313" key="7">
    <source>
        <dbReference type="EMBL" id="KXK26926.1"/>
    </source>
</evidence>
<dbReference type="PANTHER" id="PTHR48090">
    <property type="entry name" value="UNDECAPRENYL-PHOSPHATE 4-DEOXY-4-FORMAMIDO-L-ARABINOSE TRANSFERASE-RELATED"/>
    <property type="match status" value="1"/>
</dbReference>
<keyword evidence="3 7" id="KW-0328">Glycosyltransferase</keyword>
<dbReference type="Pfam" id="PF00535">
    <property type="entry name" value="Glycos_transf_2"/>
    <property type="match status" value="1"/>
</dbReference>
<evidence type="ECO:0000256" key="4">
    <source>
        <dbReference type="ARBA" id="ARBA00022679"/>
    </source>
</evidence>
<protein>
    <submittedName>
        <fullName evidence="7">Poly-beta-1,6-N-acetyl-D-glucosamine synthase</fullName>
        <ecNumber evidence="7">2.4.1.-</ecNumber>
    </submittedName>
</protein>
<comment type="similarity">
    <text evidence="2">Belongs to the glycosyltransferase 2 family.</text>
</comment>
<dbReference type="InterPro" id="IPR050256">
    <property type="entry name" value="Glycosyltransferase_2"/>
</dbReference>
<comment type="cofactor">
    <cofactor evidence="1">
        <name>Mg(2+)</name>
        <dbReference type="ChEBI" id="CHEBI:18420"/>
    </cofactor>
</comment>
<sequence length="241" mass="26384">MIRCIIPFYNEAGRVETVVRTALATAEIDEVVAIDDGSADGGSDSLTGIADPRFRLIQHDENRGKAAIMREGFMLSGADIVIFLDADLRGLTADHIRSLIRPLSGGSVRLTYSGREKISFLNVLSGDRALFTADWNGFFRNTAGQGYAVEMLMNRHALKTGLPVLQVRWPDVSQTYKSAKRGGLLAGVRAELGAISNIMRSTGVTGFFWTHGMFWFRTRAARDYRQVLSGSEDTMSGTQAA</sequence>
<evidence type="ECO:0000256" key="1">
    <source>
        <dbReference type="ARBA" id="ARBA00001946"/>
    </source>
</evidence>
<gene>
    <name evidence="7" type="primary">pgaC_2</name>
    <name evidence="7" type="ORF">TR69_WS6001000950</name>
</gene>
<evidence type="ECO:0000256" key="3">
    <source>
        <dbReference type="ARBA" id="ARBA00022676"/>
    </source>
</evidence>
<dbReference type="Proteomes" id="UP000070457">
    <property type="component" value="Unassembled WGS sequence"/>
</dbReference>
<dbReference type="SUPFAM" id="SSF53448">
    <property type="entry name" value="Nucleotide-diphospho-sugar transferases"/>
    <property type="match status" value="1"/>
</dbReference>
<dbReference type="GO" id="GO:0016757">
    <property type="term" value="F:glycosyltransferase activity"/>
    <property type="evidence" value="ECO:0007669"/>
    <property type="project" value="UniProtKB-KW"/>
</dbReference>
<evidence type="ECO:0000256" key="5">
    <source>
        <dbReference type="ARBA" id="ARBA00022842"/>
    </source>
</evidence>
<keyword evidence="4 7" id="KW-0808">Transferase</keyword>